<evidence type="ECO:0000256" key="5">
    <source>
        <dbReference type="ARBA" id="ARBA00023077"/>
    </source>
</evidence>
<proteinExistence type="inferred from homology"/>
<dbReference type="InterPro" id="IPR012910">
    <property type="entry name" value="Plug_dom"/>
</dbReference>
<accession>I6Z676</accession>
<keyword evidence="5 9" id="KW-0798">TonB box</keyword>
<protein>
    <submittedName>
        <fullName evidence="12">TonB-dependent receptor</fullName>
    </submittedName>
</protein>
<dbReference type="GO" id="GO:0044718">
    <property type="term" value="P:siderophore transmembrane transport"/>
    <property type="evidence" value="ECO:0007669"/>
    <property type="project" value="TreeGrafter"/>
</dbReference>
<dbReference type="InterPro" id="IPR000531">
    <property type="entry name" value="Beta-barrel_TonB"/>
</dbReference>
<dbReference type="OrthoDB" id="9760333at2"/>
<dbReference type="Pfam" id="PF07715">
    <property type="entry name" value="Plug"/>
    <property type="match status" value="1"/>
</dbReference>
<evidence type="ECO:0000256" key="8">
    <source>
        <dbReference type="PROSITE-ProRule" id="PRU01360"/>
    </source>
</evidence>
<dbReference type="eggNOG" id="COG4771">
    <property type="taxonomic scope" value="Bacteria"/>
</dbReference>
<dbReference type="EMBL" id="CP003557">
    <property type="protein sequence ID" value="AFN74665.1"/>
    <property type="molecule type" value="Genomic_DNA"/>
</dbReference>
<feature type="domain" description="TonB-dependent receptor plug" evidence="11">
    <location>
        <begin position="124"/>
        <end position="228"/>
    </location>
</feature>
<evidence type="ECO:0000313" key="12">
    <source>
        <dbReference type="EMBL" id="AFN74665.1"/>
    </source>
</evidence>
<keyword evidence="13" id="KW-1185">Reference proteome</keyword>
<comment type="similarity">
    <text evidence="8 9">Belongs to the TonB-dependent receptor family.</text>
</comment>
<dbReference type="Pfam" id="PF00593">
    <property type="entry name" value="TonB_dep_Rec_b-barrel"/>
    <property type="match status" value="1"/>
</dbReference>
<evidence type="ECO:0000256" key="3">
    <source>
        <dbReference type="ARBA" id="ARBA00022452"/>
    </source>
</evidence>
<evidence type="ECO:0000259" key="11">
    <source>
        <dbReference type="Pfam" id="PF07715"/>
    </source>
</evidence>
<reference evidence="12 13" key="1">
    <citation type="journal article" date="2013" name="PLoS ONE">
        <title>Genomic analysis of Melioribacter roseus, facultatively anaerobic organotrophic bacterium representing a novel deep lineage within Bacteriodetes/Chlorobi group.</title>
        <authorList>
            <person name="Kadnikov V.V."/>
            <person name="Mardanov A.V."/>
            <person name="Podosokorskaya O.A."/>
            <person name="Gavrilov S.N."/>
            <person name="Kublanov I.V."/>
            <person name="Beletsky A.V."/>
            <person name="Bonch-Osmolovskaya E.A."/>
            <person name="Ravin N.V."/>
        </authorList>
    </citation>
    <scope>NUCLEOTIDE SEQUENCE [LARGE SCALE GENOMIC DNA]</scope>
    <source>
        <strain evidence="13">JCM 17771 / P3M-2</strain>
    </source>
</reference>
<evidence type="ECO:0000256" key="7">
    <source>
        <dbReference type="ARBA" id="ARBA00023237"/>
    </source>
</evidence>
<evidence type="ECO:0000256" key="6">
    <source>
        <dbReference type="ARBA" id="ARBA00023136"/>
    </source>
</evidence>
<dbReference type="GO" id="GO:0015344">
    <property type="term" value="F:siderophore uptake transmembrane transporter activity"/>
    <property type="evidence" value="ECO:0007669"/>
    <property type="project" value="TreeGrafter"/>
</dbReference>
<dbReference type="Pfam" id="PF13715">
    <property type="entry name" value="CarbopepD_reg_2"/>
    <property type="match status" value="1"/>
</dbReference>
<dbReference type="SUPFAM" id="SSF56935">
    <property type="entry name" value="Porins"/>
    <property type="match status" value="1"/>
</dbReference>
<dbReference type="InterPro" id="IPR039426">
    <property type="entry name" value="TonB-dep_rcpt-like"/>
</dbReference>
<keyword evidence="3 8" id="KW-1134">Transmembrane beta strand</keyword>
<keyword evidence="7 8" id="KW-0998">Cell outer membrane</keyword>
<dbReference type="SUPFAM" id="SSF49464">
    <property type="entry name" value="Carboxypeptidase regulatory domain-like"/>
    <property type="match status" value="1"/>
</dbReference>
<dbReference type="PANTHER" id="PTHR30069">
    <property type="entry name" value="TONB-DEPENDENT OUTER MEMBRANE RECEPTOR"/>
    <property type="match status" value="1"/>
</dbReference>
<evidence type="ECO:0000256" key="4">
    <source>
        <dbReference type="ARBA" id="ARBA00022692"/>
    </source>
</evidence>
<dbReference type="Gene3D" id="2.60.40.1120">
    <property type="entry name" value="Carboxypeptidase-like, regulatory domain"/>
    <property type="match status" value="1"/>
</dbReference>
<organism evidence="12 13">
    <name type="scientific">Melioribacter roseus (strain DSM 23840 / JCM 17771 / VKM B-2668 / P3M-2)</name>
    <dbReference type="NCBI Taxonomy" id="1191523"/>
    <lineage>
        <taxon>Bacteria</taxon>
        <taxon>Pseudomonadati</taxon>
        <taxon>Ignavibacteriota</taxon>
        <taxon>Ignavibacteria</taxon>
        <taxon>Ignavibacteriales</taxon>
        <taxon>Melioribacteraceae</taxon>
        <taxon>Melioribacter</taxon>
    </lineage>
</organism>
<keyword evidence="2 8" id="KW-0813">Transport</keyword>
<dbReference type="GO" id="GO:0009279">
    <property type="term" value="C:cell outer membrane"/>
    <property type="evidence" value="ECO:0007669"/>
    <property type="project" value="UniProtKB-SubCell"/>
</dbReference>
<dbReference type="InterPro" id="IPR008969">
    <property type="entry name" value="CarboxyPept-like_regulatory"/>
</dbReference>
<dbReference type="KEGG" id="mro:MROS_1428"/>
<dbReference type="AlphaFoldDB" id="I6Z676"/>
<dbReference type="HOGENOM" id="CLU_012669_1_0_10"/>
<feature type="domain" description="TonB-dependent receptor-like beta-barrel" evidence="10">
    <location>
        <begin position="346"/>
        <end position="727"/>
    </location>
</feature>
<dbReference type="PROSITE" id="PS52016">
    <property type="entry name" value="TONB_DEPENDENT_REC_3"/>
    <property type="match status" value="1"/>
</dbReference>
<sequence length="763" mass="85611">MKRIIMTIIFFVSLNQALMSYSGDGINISGRVLDASTKEPLIGANIIIKMTNLGTATDINGYFEIKRIHVENPELIISMVGYQSIVFRLNDKNSENLTFELKPALIEMGSIVVTGTNTLHLYENTSVKTEIVPKKLIQQQSACNLAQALGLQTGVMVENDCNNCNFTQVRILGFDGKYSQILIDGDPVVSSLGGVYGLEHYPQEMIEQIEIVKGGGSSLYGGGAVAGTINMMTRRPAFNGIKIYYSGNSIDGTPDHQIGAIAEIVSDDNKSGFYVFGSTRDRGSYDRNGDGYSELGKLKNETVGFNGYIRPLENSELQLSFHRIVEDRRGGGDFDKPVHEASIAEWTNHEKWGGKLRWNQKVNASFEYKINYAFSILDRDSYYGGLPDDTPEAKLQALKYYGHSDNPLHTAGIQANYYLSGHIITAGVQYDYDKLIDKSVSSEAYYVDEIFRNIGVYLQDEISFDSEEHLQLVGGVRFDKHSALSDWIVSPRINAKVKLWDALNLRAGFTTGFKAPQIFDEDLHICGLEGTQRVIRNSAGLKEEKSYSYTFGAEFQDFVGDIPLLAGVTLFYTRLSGAYGEKFISSDGVIEYWERINSSGARVKGIEFDFGVKPLNKLEIRSGFTFKNNQYDDILEDYNTKEFLRTPDIFGYVRIAYDYSNKFSLFTAVKYTGSMYVPHEIAVDYQDNPIIEVNKSKEFFEIDFALNYKLNLIENLATEISLGIKNITDQYQEDLDFGVDRDPGYVYGPSSPRTVYLNLGFKL</sequence>
<evidence type="ECO:0000256" key="9">
    <source>
        <dbReference type="RuleBase" id="RU003357"/>
    </source>
</evidence>
<name>I6Z676_MELRP</name>
<dbReference type="Gene3D" id="2.40.170.20">
    <property type="entry name" value="TonB-dependent receptor, beta-barrel domain"/>
    <property type="match status" value="1"/>
</dbReference>
<dbReference type="RefSeq" id="WP_014856099.1">
    <property type="nucleotide sequence ID" value="NC_018178.1"/>
</dbReference>
<keyword evidence="12" id="KW-0675">Receptor</keyword>
<gene>
    <name evidence="12" type="ordered locus">MROS_1428</name>
</gene>
<evidence type="ECO:0000313" key="13">
    <source>
        <dbReference type="Proteomes" id="UP000009011"/>
    </source>
</evidence>
<evidence type="ECO:0000256" key="1">
    <source>
        <dbReference type="ARBA" id="ARBA00004571"/>
    </source>
</evidence>
<dbReference type="PANTHER" id="PTHR30069:SF57">
    <property type="entry name" value="TONB-DEPENDENT RECEPTOR"/>
    <property type="match status" value="1"/>
</dbReference>
<evidence type="ECO:0000256" key="2">
    <source>
        <dbReference type="ARBA" id="ARBA00022448"/>
    </source>
</evidence>
<dbReference type="STRING" id="1191523.MROS_1428"/>
<dbReference type="InterPro" id="IPR036942">
    <property type="entry name" value="Beta-barrel_TonB_sf"/>
</dbReference>
<keyword evidence="6 8" id="KW-0472">Membrane</keyword>
<dbReference type="Gene3D" id="2.170.130.10">
    <property type="entry name" value="TonB-dependent receptor, plug domain"/>
    <property type="match status" value="1"/>
</dbReference>
<dbReference type="InterPro" id="IPR037066">
    <property type="entry name" value="Plug_dom_sf"/>
</dbReference>
<keyword evidence="4 8" id="KW-0812">Transmembrane</keyword>
<comment type="subcellular location">
    <subcellularLocation>
        <location evidence="1 8">Cell outer membrane</location>
        <topology evidence="1 8">Multi-pass membrane protein</topology>
    </subcellularLocation>
</comment>
<dbReference type="Proteomes" id="UP000009011">
    <property type="component" value="Chromosome"/>
</dbReference>
<evidence type="ECO:0000259" key="10">
    <source>
        <dbReference type="Pfam" id="PF00593"/>
    </source>
</evidence>